<dbReference type="AlphaFoldDB" id="A0A090F536"/>
<dbReference type="HAMAP" id="MF_00122">
    <property type="entry name" value="GatC"/>
    <property type="match status" value="1"/>
</dbReference>
<comment type="catalytic activity">
    <reaction evidence="2">
        <text>L-aspartyl-tRNA(Asn) + L-glutamine + ATP + H2O = L-asparaginyl-tRNA(Asn) + L-glutamate + ADP + phosphate + 2 H(+)</text>
        <dbReference type="Rhea" id="RHEA:14513"/>
        <dbReference type="Rhea" id="RHEA-COMP:9674"/>
        <dbReference type="Rhea" id="RHEA-COMP:9677"/>
        <dbReference type="ChEBI" id="CHEBI:15377"/>
        <dbReference type="ChEBI" id="CHEBI:15378"/>
        <dbReference type="ChEBI" id="CHEBI:29985"/>
        <dbReference type="ChEBI" id="CHEBI:30616"/>
        <dbReference type="ChEBI" id="CHEBI:43474"/>
        <dbReference type="ChEBI" id="CHEBI:58359"/>
        <dbReference type="ChEBI" id="CHEBI:78515"/>
        <dbReference type="ChEBI" id="CHEBI:78516"/>
        <dbReference type="ChEBI" id="CHEBI:456216"/>
    </reaction>
</comment>
<dbReference type="SUPFAM" id="SSF141000">
    <property type="entry name" value="Glu-tRNAGln amidotransferase C subunit"/>
    <property type="match status" value="1"/>
</dbReference>
<organism evidence="3 4">
    <name type="scientific">Mesorhizobium plurifarium</name>
    <dbReference type="NCBI Taxonomy" id="69974"/>
    <lineage>
        <taxon>Bacteria</taxon>
        <taxon>Pseudomonadati</taxon>
        <taxon>Pseudomonadota</taxon>
        <taxon>Alphaproteobacteria</taxon>
        <taxon>Hyphomicrobiales</taxon>
        <taxon>Phyllobacteriaceae</taxon>
        <taxon>Mesorhizobium</taxon>
    </lineage>
</organism>
<keyword evidence="2" id="KW-0547">Nucleotide-binding</keyword>
<dbReference type="GO" id="GO:0016740">
    <property type="term" value="F:transferase activity"/>
    <property type="evidence" value="ECO:0007669"/>
    <property type="project" value="UniProtKB-KW"/>
</dbReference>
<dbReference type="Proteomes" id="UP000046373">
    <property type="component" value="Unassembled WGS sequence"/>
</dbReference>
<dbReference type="GO" id="GO:0070681">
    <property type="term" value="P:glutaminyl-tRNAGln biosynthesis via transamidation"/>
    <property type="evidence" value="ECO:0007669"/>
    <property type="project" value="TreeGrafter"/>
</dbReference>
<keyword evidence="1 2" id="KW-0436">Ligase</keyword>
<dbReference type="EC" id="6.3.5.-" evidence="2"/>
<dbReference type="NCBIfam" id="TIGR00135">
    <property type="entry name" value="gatC"/>
    <property type="match status" value="1"/>
</dbReference>
<name>A0A090F536_MESPL</name>
<keyword evidence="2" id="KW-0067">ATP-binding</keyword>
<evidence type="ECO:0000313" key="4">
    <source>
        <dbReference type="Proteomes" id="UP000046373"/>
    </source>
</evidence>
<comment type="subunit">
    <text evidence="2">Heterotrimer of A, B and C subunits.</text>
</comment>
<dbReference type="PANTHER" id="PTHR15004:SF0">
    <property type="entry name" value="GLUTAMYL-TRNA(GLN) AMIDOTRANSFERASE SUBUNIT C, MITOCHONDRIAL"/>
    <property type="match status" value="1"/>
</dbReference>
<reference evidence="3 4" key="1">
    <citation type="submission" date="2014-08" db="EMBL/GenBank/DDBJ databases">
        <authorList>
            <person name="Moulin Lionel"/>
        </authorList>
    </citation>
    <scope>NUCLEOTIDE SEQUENCE [LARGE SCALE GENOMIC DNA]</scope>
</reference>
<dbReference type="InterPro" id="IPR003837">
    <property type="entry name" value="GatC"/>
</dbReference>
<proteinExistence type="inferred from homology"/>
<dbReference type="GO" id="GO:0005524">
    <property type="term" value="F:ATP binding"/>
    <property type="evidence" value="ECO:0007669"/>
    <property type="project" value="UniProtKB-KW"/>
</dbReference>
<dbReference type="GO" id="GO:0006412">
    <property type="term" value="P:translation"/>
    <property type="evidence" value="ECO:0007669"/>
    <property type="project" value="UniProtKB-UniRule"/>
</dbReference>
<evidence type="ECO:0000256" key="1">
    <source>
        <dbReference type="ARBA" id="ARBA00022598"/>
    </source>
</evidence>
<comment type="similarity">
    <text evidence="2">Belongs to the GatC family.</text>
</comment>
<protein>
    <recommendedName>
        <fullName evidence="2">Aspartyl/glutamyl-tRNA(Asn/Gln) amidotransferase subunit C</fullName>
        <shortName evidence="2">Asp/Glu-ADT subunit C</shortName>
        <ecNumber evidence="2">6.3.5.-</ecNumber>
    </recommendedName>
</protein>
<comment type="catalytic activity">
    <reaction evidence="2">
        <text>L-glutamyl-tRNA(Gln) + L-glutamine + ATP + H2O = L-glutaminyl-tRNA(Gln) + L-glutamate + ADP + phosphate + H(+)</text>
        <dbReference type="Rhea" id="RHEA:17521"/>
        <dbReference type="Rhea" id="RHEA-COMP:9681"/>
        <dbReference type="Rhea" id="RHEA-COMP:9684"/>
        <dbReference type="ChEBI" id="CHEBI:15377"/>
        <dbReference type="ChEBI" id="CHEBI:15378"/>
        <dbReference type="ChEBI" id="CHEBI:29985"/>
        <dbReference type="ChEBI" id="CHEBI:30616"/>
        <dbReference type="ChEBI" id="CHEBI:43474"/>
        <dbReference type="ChEBI" id="CHEBI:58359"/>
        <dbReference type="ChEBI" id="CHEBI:78520"/>
        <dbReference type="ChEBI" id="CHEBI:78521"/>
        <dbReference type="ChEBI" id="CHEBI:456216"/>
    </reaction>
</comment>
<keyword evidence="3" id="KW-0808">Transferase</keyword>
<dbReference type="InterPro" id="IPR036113">
    <property type="entry name" value="Asp/Glu-ADT_sf_sub_c"/>
</dbReference>
<evidence type="ECO:0000256" key="2">
    <source>
        <dbReference type="HAMAP-Rule" id="MF_00122"/>
    </source>
</evidence>
<dbReference type="PANTHER" id="PTHR15004">
    <property type="entry name" value="GLUTAMYL-TRNA(GLN) AMIDOTRANSFERASE SUBUNIT C, MITOCHONDRIAL"/>
    <property type="match status" value="1"/>
</dbReference>
<keyword evidence="2" id="KW-0648">Protein biosynthesis</keyword>
<dbReference type="GO" id="GO:0050566">
    <property type="term" value="F:asparaginyl-tRNA synthase (glutamine-hydrolyzing) activity"/>
    <property type="evidence" value="ECO:0007669"/>
    <property type="project" value="RHEA"/>
</dbReference>
<dbReference type="Pfam" id="PF02686">
    <property type="entry name" value="GatC"/>
    <property type="match status" value="1"/>
</dbReference>
<sequence length="95" mass="10417">MSVDLQTVKRVARLARIAVSEEDAERMTGELNAILGFVEQLNEVDVSGVEPMTSVTPMEMKKRQDVVTDGNKPADIVANAPATEENFFLVPKVVE</sequence>
<dbReference type="GO" id="GO:0006450">
    <property type="term" value="P:regulation of translational fidelity"/>
    <property type="evidence" value="ECO:0007669"/>
    <property type="project" value="InterPro"/>
</dbReference>
<dbReference type="GO" id="GO:0050567">
    <property type="term" value="F:glutaminyl-tRNA synthase (glutamine-hydrolyzing) activity"/>
    <property type="evidence" value="ECO:0007669"/>
    <property type="project" value="UniProtKB-UniRule"/>
</dbReference>
<accession>A0A090F536</accession>
<dbReference type="EMBL" id="CCNB01000017">
    <property type="protein sequence ID" value="CDX38992.1"/>
    <property type="molecule type" value="Genomic_DNA"/>
</dbReference>
<gene>
    <name evidence="2 3" type="primary">gatC</name>
    <name evidence="3" type="ORF">MPLDJ20_240076</name>
</gene>
<comment type="function">
    <text evidence="2">Allows the formation of correctly charged Asn-tRNA(Asn) or Gln-tRNA(Gln) through the transamidation of misacylated Asp-tRNA(Asn) or Glu-tRNA(Gln) in organisms which lack either or both of asparaginyl-tRNA or glutaminyl-tRNA synthetases. The reaction takes place in the presence of glutamine and ATP through an activated phospho-Asp-tRNA(Asn) or phospho-Glu-tRNA(Gln).</text>
</comment>
<dbReference type="Gene3D" id="1.10.20.60">
    <property type="entry name" value="Glu-tRNAGln amidotransferase C subunit, N-terminal domain"/>
    <property type="match status" value="1"/>
</dbReference>
<evidence type="ECO:0000313" key="3">
    <source>
        <dbReference type="EMBL" id="CDX38992.1"/>
    </source>
</evidence>